<gene>
    <name evidence="2" type="ORF">ACFQHK_04625</name>
</gene>
<protein>
    <submittedName>
        <fullName evidence="2">DUF5799 family protein</fullName>
    </submittedName>
</protein>
<organism evidence="2 3">
    <name type="scientific">Halomarina ordinaria</name>
    <dbReference type="NCBI Taxonomy" id="3033939"/>
    <lineage>
        <taxon>Archaea</taxon>
        <taxon>Methanobacteriati</taxon>
        <taxon>Methanobacteriota</taxon>
        <taxon>Stenosarchaea group</taxon>
        <taxon>Halobacteria</taxon>
        <taxon>Halobacteriales</taxon>
        <taxon>Natronomonadaceae</taxon>
        <taxon>Halomarina</taxon>
    </lineage>
</organism>
<proteinExistence type="predicted"/>
<dbReference type="InterPro" id="IPR043821">
    <property type="entry name" value="DUF5799"/>
</dbReference>
<evidence type="ECO:0000313" key="2">
    <source>
        <dbReference type="EMBL" id="MFC6835790.1"/>
    </source>
</evidence>
<dbReference type="Pfam" id="PF19113">
    <property type="entry name" value="DUF5799"/>
    <property type="match status" value="1"/>
</dbReference>
<reference evidence="2 3" key="1">
    <citation type="journal article" date="2019" name="Int. J. Syst. Evol. Microbiol.">
        <title>The Global Catalogue of Microorganisms (GCM) 10K type strain sequencing project: providing services to taxonomists for standard genome sequencing and annotation.</title>
        <authorList>
            <consortium name="The Broad Institute Genomics Platform"/>
            <consortium name="The Broad Institute Genome Sequencing Center for Infectious Disease"/>
            <person name="Wu L."/>
            <person name="Ma J."/>
        </authorList>
    </citation>
    <scope>NUCLEOTIDE SEQUENCE [LARGE SCALE GENOMIC DNA]</scope>
    <source>
        <strain evidence="2 3">PSRA2</strain>
    </source>
</reference>
<dbReference type="AlphaFoldDB" id="A0ABD5U8D3"/>
<keyword evidence="3" id="KW-1185">Reference proteome</keyword>
<feature type="region of interest" description="Disordered" evidence="1">
    <location>
        <begin position="66"/>
        <end position="90"/>
    </location>
</feature>
<dbReference type="EMBL" id="JBHSXM010000001">
    <property type="protein sequence ID" value="MFC6835790.1"/>
    <property type="molecule type" value="Genomic_DNA"/>
</dbReference>
<dbReference type="Proteomes" id="UP001596406">
    <property type="component" value="Unassembled WGS sequence"/>
</dbReference>
<name>A0ABD5U8D3_9EURY</name>
<comment type="caution">
    <text evidence="2">The sequence shown here is derived from an EMBL/GenBank/DDBJ whole genome shotgun (WGS) entry which is preliminary data.</text>
</comment>
<feature type="compositionally biased region" description="Gly residues" evidence="1">
    <location>
        <begin position="79"/>
        <end position="90"/>
    </location>
</feature>
<evidence type="ECO:0000313" key="3">
    <source>
        <dbReference type="Proteomes" id="UP001596406"/>
    </source>
</evidence>
<sequence length="149" mass="16070">MSDWNDRIVGARMAVDREFEGRIADSEFSRQQWGLVMTATEFEIEHPASPERARVVANTAHLPSVVPELERMESETAGVPGGGGRSGGGLIDSLKGALGLGDDEDAFGEAKTDRAEALVAEYAQRLQTHLKEDGRWEEICAAAASDRGV</sequence>
<evidence type="ECO:0000256" key="1">
    <source>
        <dbReference type="SAM" id="MobiDB-lite"/>
    </source>
</evidence>
<dbReference type="RefSeq" id="WP_304447486.1">
    <property type="nucleotide sequence ID" value="NZ_JARRAH010000001.1"/>
</dbReference>
<accession>A0ABD5U8D3</accession>